<dbReference type="EMBL" id="MDYQ01000350">
    <property type="protein sequence ID" value="PRP76119.1"/>
    <property type="molecule type" value="Genomic_DNA"/>
</dbReference>
<accession>A0A2P6MWM7</accession>
<dbReference type="AlphaFoldDB" id="A0A2P6MWM7"/>
<keyword evidence="2" id="KW-1185">Reference proteome</keyword>
<sequence>MLTNVLQRITKQNTGGEHSVQEHALYRLGGNYCTLKDSSLCLTEAEANEGLWCIPLFLPLYQSNNIYKLVVGVWWIVDIL</sequence>
<organism evidence="1 2">
    <name type="scientific">Planoprotostelium fungivorum</name>
    <dbReference type="NCBI Taxonomy" id="1890364"/>
    <lineage>
        <taxon>Eukaryota</taxon>
        <taxon>Amoebozoa</taxon>
        <taxon>Evosea</taxon>
        <taxon>Variosea</taxon>
        <taxon>Cavosteliida</taxon>
        <taxon>Cavosteliaceae</taxon>
        <taxon>Planoprotostelium</taxon>
    </lineage>
</organism>
<name>A0A2P6MWM7_9EUKA</name>
<comment type="caution">
    <text evidence="1">The sequence shown here is derived from an EMBL/GenBank/DDBJ whole genome shotgun (WGS) entry which is preliminary data.</text>
</comment>
<gene>
    <name evidence="1" type="ORF">PROFUN_15347</name>
</gene>
<dbReference type="InParanoid" id="A0A2P6MWM7"/>
<evidence type="ECO:0000313" key="1">
    <source>
        <dbReference type="EMBL" id="PRP76119.1"/>
    </source>
</evidence>
<proteinExistence type="predicted"/>
<evidence type="ECO:0000313" key="2">
    <source>
        <dbReference type="Proteomes" id="UP000241769"/>
    </source>
</evidence>
<reference evidence="1 2" key="1">
    <citation type="journal article" date="2018" name="Genome Biol. Evol.">
        <title>Multiple Roots of Fruiting Body Formation in Amoebozoa.</title>
        <authorList>
            <person name="Hillmann F."/>
            <person name="Forbes G."/>
            <person name="Novohradska S."/>
            <person name="Ferling I."/>
            <person name="Riege K."/>
            <person name="Groth M."/>
            <person name="Westermann M."/>
            <person name="Marz M."/>
            <person name="Spaller T."/>
            <person name="Winckler T."/>
            <person name="Schaap P."/>
            <person name="Glockner G."/>
        </authorList>
    </citation>
    <scope>NUCLEOTIDE SEQUENCE [LARGE SCALE GENOMIC DNA]</scope>
    <source>
        <strain evidence="1 2">Jena</strain>
    </source>
</reference>
<protein>
    <submittedName>
        <fullName evidence="1">Uncharacterized protein</fullName>
    </submittedName>
</protein>
<dbReference type="Proteomes" id="UP000241769">
    <property type="component" value="Unassembled WGS sequence"/>
</dbReference>